<dbReference type="PROSITE" id="PS00198">
    <property type="entry name" value="4FE4S_FER_1"/>
    <property type="match status" value="1"/>
</dbReference>
<comment type="similarity">
    <text evidence="2">Belongs to the HdrA family.</text>
</comment>
<evidence type="ECO:0000256" key="7">
    <source>
        <dbReference type="ARBA" id="ARBA00023004"/>
    </source>
</evidence>
<evidence type="ECO:0000256" key="4">
    <source>
        <dbReference type="ARBA" id="ARBA00022723"/>
    </source>
</evidence>
<dbReference type="Pfam" id="PF12831">
    <property type="entry name" value="FAD_oxidored"/>
    <property type="match status" value="1"/>
</dbReference>
<keyword evidence="4" id="KW-0479">Metal-binding</keyword>
<evidence type="ECO:0000256" key="3">
    <source>
        <dbReference type="ARBA" id="ARBA00022485"/>
    </source>
</evidence>
<reference evidence="10" key="1">
    <citation type="journal article" date="2020" name="mSystems">
        <title>Genome- and Community-Level Interaction Insights into Carbon Utilization and Element Cycling Functions of Hydrothermarchaeota in Hydrothermal Sediment.</title>
        <authorList>
            <person name="Zhou Z."/>
            <person name="Liu Y."/>
            <person name="Xu W."/>
            <person name="Pan J."/>
            <person name="Luo Z.H."/>
            <person name="Li M."/>
        </authorList>
    </citation>
    <scope>NUCLEOTIDE SEQUENCE [LARGE SCALE GENOMIC DNA]</scope>
    <source>
        <strain evidence="10">HyVt-96</strain>
    </source>
</reference>
<dbReference type="InterPro" id="IPR039650">
    <property type="entry name" value="HdrA-like"/>
</dbReference>
<comment type="caution">
    <text evidence="10">The sequence shown here is derived from an EMBL/GenBank/DDBJ whole genome shotgun (WGS) entry which is preliminary data.</text>
</comment>
<gene>
    <name evidence="10" type="ORF">ENL43_02430</name>
</gene>
<dbReference type="GO" id="GO:0051539">
    <property type="term" value="F:4 iron, 4 sulfur cluster binding"/>
    <property type="evidence" value="ECO:0007669"/>
    <property type="project" value="UniProtKB-KW"/>
</dbReference>
<keyword evidence="5" id="KW-0274">FAD</keyword>
<accession>A0A7V5LTZ6</accession>
<evidence type="ECO:0000313" key="10">
    <source>
        <dbReference type="EMBL" id="HHF53204.1"/>
    </source>
</evidence>
<dbReference type="InterPro" id="IPR036188">
    <property type="entry name" value="FAD/NAD-bd_sf"/>
</dbReference>
<evidence type="ECO:0000256" key="6">
    <source>
        <dbReference type="ARBA" id="ARBA00023002"/>
    </source>
</evidence>
<name>A0A7V5LTZ6_UNCW3</name>
<dbReference type="Proteomes" id="UP000886050">
    <property type="component" value="Unassembled WGS sequence"/>
</dbReference>
<dbReference type="AlphaFoldDB" id="A0A7V5LTZ6"/>
<evidence type="ECO:0000256" key="2">
    <source>
        <dbReference type="ARBA" id="ARBA00006561"/>
    </source>
</evidence>
<sequence length="133" mass="14237">MEKSGSVLVLGGGIGGIQASLDLAESGFKVYLVEKKSGIGGTMSQLDKTFPTNDCSICILSPKLVETGRHTNIEVITNAEIESIEGGPGDFHVKVRIKPRFVDPEKCTGCGLCSKYCPAEAPDIYNENLMQRS</sequence>
<organism evidence="10">
    <name type="scientific">candidate division WOR-3 bacterium</name>
    <dbReference type="NCBI Taxonomy" id="2052148"/>
    <lineage>
        <taxon>Bacteria</taxon>
        <taxon>Bacteria division WOR-3</taxon>
    </lineage>
</organism>
<keyword evidence="3" id="KW-0004">4Fe-4S</keyword>
<evidence type="ECO:0000256" key="5">
    <source>
        <dbReference type="ARBA" id="ARBA00022827"/>
    </source>
</evidence>
<dbReference type="GO" id="GO:0016491">
    <property type="term" value="F:oxidoreductase activity"/>
    <property type="evidence" value="ECO:0007669"/>
    <property type="project" value="UniProtKB-KW"/>
</dbReference>
<dbReference type="Gene3D" id="3.30.70.20">
    <property type="match status" value="1"/>
</dbReference>
<dbReference type="InterPro" id="IPR017896">
    <property type="entry name" value="4Fe4S_Fe-S-bd"/>
</dbReference>
<dbReference type="EMBL" id="DRTX01000126">
    <property type="protein sequence ID" value="HHF53204.1"/>
    <property type="molecule type" value="Genomic_DNA"/>
</dbReference>
<keyword evidence="7" id="KW-0408">Iron</keyword>
<evidence type="ECO:0000256" key="8">
    <source>
        <dbReference type="ARBA" id="ARBA00023014"/>
    </source>
</evidence>
<evidence type="ECO:0000259" key="9">
    <source>
        <dbReference type="PROSITE" id="PS51379"/>
    </source>
</evidence>
<dbReference type="PROSITE" id="PS51379">
    <property type="entry name" value="4FE4S_FER_2"/>
    <property type="match status" value="1"/>
</dbReference>
<keyword evidence="8" id="KW-0411">Iron-sulfur</keyword>
<proteinExistence type="inferred from homology"/>
<dbReference type="SUPFAM" id="SSF51905">
    <property type="entry name" value="FAD/NAD(P)-binding domain"/>
    <property type="match status" value="1"/>
</dbReference>
<dbReference type="InterPro" id="IPR017900">
    <property type="entry name" value="4Fe4S_Fe_S_CS"/>
</dbReference>
<dbReference type="PANTHER" id="PTHR43498">
    <property type="entry name" value="FERREDOXIN:COB-COM HETERODISULFIDE REDUCTASE SUBUNIT A"/>
    <property type="match status" value="1"/>
</dbReference>
<feature type="domain" description="4Fe-4S ferredoxin-type" evidence="9">
    <location>
        <begin position="98"/>
        <end position="127"/>
    </location>
</feature>
<dbReference type="GO" id="GO:0046872">
    <property type="term" value="F:metal ion binding"/>
    <property type="evidence" value="ECO:0007669"/>
    <property type="project" value="UniProtKB-KW"/>
</dbReference>
<evidence type="ECO:0000256" key="1">
    <source>
        <dbReference type="ARBA" id="ARBA00001974"/>
    </source>
</evidence>
<feature type="non-terminal residue" evidence="10">
    <location>
        <position position="133"/>
    </location>
</feature>
<keyword evidence="5" id="KW-0285">Flavoprotein</keyword>
<dbReference type="PANTHER" id="PTHR43498:SF1">
    <property type="entry name" value="COB--COM HETERODISULFIDE REDUCTASE IRON-SULFUR SUBUNIT A"/>
    <property type="match status" value="1"/>
</dbReference>
<keyword evidence="6" id="KW-0560">Oxidoreductase</keyword>
<dbReference type="Gene3D" id="3.40.50.720">
    <property type="entry name" value="NAD(P)-binding Rossmann-like Domain"/>
    <property type="match status" value="1"/>
</dbReference>
<comment type="cofactor">
    <cofactor evidence="1">
        <name>FAD</name>
        <dbReference type="ChEBI" id="CHEBI:57692"/>
    </cofactor>
</comment>
<dbReference type="Pfam" id="PF00037">
    <property type="entry name" value="Fer4"/>
    <property type="match status" value="1"/>
</dbReference>
<protein>
    <submittedName>
        <fullName evidence="10">CoB--CoM heterodisulfide reductase iron-sulfur subunit A family protein</fullName>
    </submittedName>
</protein>
<dbReference type="SUPFAM" id="SSF54862">
    <property type="entry name" value="4Fe-4S ferredoxins"/>
    <property type="match status" value="1"/>
</dbReference>